<keyword evidence="2" id="KW-1185">Reference proteome</keyword>
<evidence type="ECO:0000313" key="2">
    <source>
        <dbReference type="Proteomes" id="UP001442841"/>
    </source>
</evidence>
<proteinExistence type="predicted"/>
<dbReference type="EMBL" id="CP154795">
    <property type="protein sequence ID" value="XAN08547.1"/>
    <property type="molecule type" value="Genomic_DNA"/>
</dbReference>
<organism evidence="1 2">
    <name type="scientific">Ammonicoccus fulvus</name>
    <dbReference type="NCBI Taxonomy" id="3138240"/>
    <lineage>
        <taxon>Bacteria</taxon>
        <taxon>Bacillati</taxon>
        <taxon>Actinomycetota</taxon>
        <taxon>Actinomycetes</taxon>
        <taxon>Propionibacteriales</taxon>
        <taxon>Propionibacteriaceae</taxon>
        <taxon>Ammonicoccus</taxon>
    </lineage>
</organism>
<evidence type="ECO:0000313" key="1">
    <source>
        <dbReference type="EMBL" id="XAN08547.1"/>
    </source>
</evidence>
<dbReference type="Proteomes" id="UP001442841">
    <property type="component" value="Chromosome"/>
</dbReference>
<accession>A0ABZ3FT25</accession>
<sequence length="188" mass="19982">MTRLRGALALAICIVLTGLIGLAIPPEDTWPRYRDVGLGEWGDNGRYAARALEVKLARSAAPEREGSGRTVAAPADAVVVVVRAEHTPHEKTVLFTSGARLLGGDGSVNHAQGESTVSEPGPGFVGSGDLIFVVSEEAIAGAHLALRSRNPLFTQVPTDTIRIDLRLSDRTPVEEWVRVTAGETRVGR</sequence>
<reference evidence="1 2" key="1">
    <citation type="submission" date="2024-04" db="EMBL/GenBank/DDBJ databases">
        <title>Isolation of an actinomycete strain from pig manure.</title>
        <authorList>
            <person name="Gong T."/>
            <person name="Yu Z."/>
            <person name="An M."/>
            <person name="Wei C."/>
            <person name="Yang W."/>
            <person name="Liu L."/>
        </authorList>
    </citation>
    <scope>NUCLEOTIDE SEQUENCE [LARGE SCALE GENOMIC DNA]</scope>
    <source>
        <strain evidence="1 2">ZF39</strain>
    </source>
</reference>
<dbReference type="RefSeq" id="WP_425310004.1">
    <property type="nucleotide sequence ID" value="NZ_CP154795.1"/>
</dbReference>
<name>A0ABZ3FT25_9ACTN</name>
<gene>
    <name evidence="1" type="ORF">AADG42_14960</name>
</gene>
<protein>
    <submittedName>
        <fullName evidence="1">Uncharacterized protein</fullName>
    </submittedName>
</protein>